<name>A0A8S5TSN2_9CAUD</name>
<proteinExistence type="predicted"/>
<accession>A0A8S5TSN2</accession>
<organism evidence="1">
    <name type="scientific">Siphoviridae sp. ctxdc10</name>
    <dbReference type="NCBI Taxonomy" id="2825740"/>
    <lineage>
        <taxon>Viruses</taxon>
        <taxon>Duplodnaviria</taxon>
        <taxon>Heunggongvirae</taxon>
        <taxon>Uroviricota</taxon>
        <taxon>Caudoviricetes</taxon>
    </lineage>
</organism>
<dbReference type="EMBL" id="BK015918">
    <property type="protein sequence ID" value="DAF85175.1"/>
    <property type="molecule type" value="Genomic_DNA"/>
</dbReference>
<evidence type="ECO:0000313" key="1">
    <source>
        <dbReference type="EMBL" id="DAF85175.1"/>
    </source>
</evidence>
<sequence length="109" mass="12528">MVMAVLAPAPAKVGYFWITTKTKDMEQENFKSIDAVSRIFEMSQLWLHQLRICGFVGTRFSRNGKGKPVALYNVDDVHEWIEGHRETYQTRKAMGRYDIVTKTTVSAVE</sequence>
<protein>
    <submittedName>
        <fullName evidence="1">Putative excisionase</fullName>
    </submittedName>
</protein>
<reference evidence="1" key="1">
    <citation type="journal article" date="2021" name="Proc. Natl. Acad. Sci. U.S.A.">
        <title>A Catalog of Tens of Thousands of Viruses from Human Metagenomes Reveals Hidden Associations with Chronic Diseases.</title>
        <authorList>
            <person name="Tisza M.J."/>
            <person name="Buck C.B."/>
        </authorList>
    </citation>
    <scope>NUCLEOTIDE SEQUENCE</scope>
    <source>
        <strain evidence="1">Ctxdc10</strain>
    </source>
</reference>